<sequence length="62" mass="6787">MGEKITVNEGMIFILRVISARTCYPATILVYSSAWGTRLKTPEFPFALPCESYGSRSRGGVG</sequence>
<keyword evidence="2" id="KW-1185">Reference proteome</keyword>
<reference evidence="1 2" key="1">
    <citation type="journal article" date="2018" name="Nat. Ecol. Evol.">
        <title>Pezizomycetes genomes reveal the molecular basis of ectomycorrhizal truffle lifestyle.</title>
        <authorList>
            <person name="Murat C."/>
            <person name="Payen T."/>
            <person name="Noel B."/>
            <person name="Kuo A."/>
            <person name="Morin E."/>
            <person name="Chen J."/>
            <person name="Kohler A."/>
            <person name="Krizsan K."/>
            <person name="Balestrini R."/>
            <person name="Da Silva C."/>
            <person name="Montanini B."/>
            <person name="Hainaut M."/>
            <person name="Levati E."/>
            <person name="Barry K.W."/>
            <person name="Belfiori B."/>
            <person name="Cichocki N."/>
            <person name="Clum A."/>
            <person name="Dockter R.B."/>
            <person name="Fauchery L."/>
            <person name="Guy J."/>
            <person name="Iotti M."/>
            <person name="Le Tacon F."/>
            <person name="Lindquist E.A."/>
            <person name="Lipzen A."/>
            <person name="Malagnac F."/>
            <person name="Mello A."/>
            <person name="Molinier V."/>
            <person name="Miyauchi S."/>
            <person name="Poulain J."/>
            <person name="Riccioni C."/>
            <person name="Rubini A."/>
            <person name="Sitrit Y."/>
            <person name="Splivallo R."/>
            <person name="Traeger S."/>
            <person name="Wang M."/>
            <person name="Zifcakova L."/>
            <person name="Wipf D."/>
            <person name="Zambonelli A."/>
            <person name="Paolocci F."/>
            <person name="Nowrousian M."/>
            <person name="Ottonello S."/>
            <person name="Baldrian P."/>
            <person name="Spatafora J.W."/>
            <person name="Henrissat B."/>
            <person name="Nagy L.G."/>
            <person name="Aury J.M."/>
            <person name="Wincker P."/>
            <person name="Grigoriev I.V."/>
            <person name="Bonfante P."/>
            <person name="Martin F.M."/>
        </authorList>
    </citation>
    <scope>NUCLEOTIDE SEQUENCE [LARGE SCALE GENOMIC DNA]</scope>
    <source>
        <strain evidence="1 2">120613-1</strain>
    </source>
</reference>
<dbReference type="EMBL" id="ML120354">
    <property type="protein sequence ID" value="RPB05322.1"/>
    <property type="molecule type" value="Genomic_DNA"/>
</dbReference>
<dbReference type="Proteomes" id="UP000276215">
    <property type="component" value="Unassembled WGS sequence"/>
</dbReference>
<gene>
    <name evidence="1" type="ORF">L873DRAFT_1798337</name>
</gene>
<name>A0A3N4K7S8_9PEZI</name>
<evidence type="ECO:0000313" key="1">
    <source>
        <dbReference type="EMBL" id="RPB05322.1"/>
    </source>
</evidence>
<proteinExistence type="predicted"/>
<protein>
    <submittedName>
        <fullName evidence="1">Uncharacterized protein</fullName>
    </submittedName>
</protein>
<accession>A0A3N4K7S8</accession>
<organism evidence="1 2">
    <name type="scientific">Choiromyces venosus 120613-1</name>
    <dbReference type="NCBI Taxonomy" id="1336337"/>
    <lineage>
        <taxon>Eukaryota</taxon>
        <taxon>Fungi</taxon>
        <taxon>Dikarya</taxon>
        <taxon>Ascomycota</taxon>
        <taxon>Pezizomycotina</taxon>
        <taxon>Pezizomycetes</taxon>
        <taxon>Pezizales</taxon>
        <taxon>Tuberaceae</taxon>
        <taxon>Choiromyces</taxon>
    </lineage>
</organism>
<dbReference type="AlphaFoldDB" id="A0A3N4K7S8"/>
<evidence type="ECO:0000313" key="2">
    <source>
        <dbReference type="Proteomes" id="UP000276215"/>
    </source>
</evidence>